<dbReference type="PANTHER" id="PTHR48075">
    <property type="entry name" value="3-HYDROXYACYL-COA DEHYDROGENASE FAMILY PROTEIN"/>
    <property type="match status" value="1"/>
</dbReference>
<dbReference type="InterPro" id="IPR013328">
    <property type="entry name" value="6PGD_dom2"/>
</dbReference>
<dbReference type="EMBL" id="FCNW02000237">
    <property type="protein sequence ID" value="SAL71013.1"/>
    <property type="molecule type" value="Genomic_DNA"/>
</dbReference>
<dbReference type="InterPro" id="IPR006108">
    <property type="entry name" value="3HC_DH_C"/>
</dbReference>
<protein>
    <submittedName>
        <fullName evidence="2">3-hydroxybutyryl-CoA dehydrogenase</fullName>
    </submittedName>
</protein>
<dbReference type="AlphaFoldDB" id="A0A158JR94"/>
<sequence length="200" mass="21439">MWVSSRHPDEAQRVLDLLQTLDVEVETGSAPSHDALIVVTPLGHDATTSATSEALDATRVVAVDTLFGFDRDLRRVIMPTPATRTDMLEHAQILFAIDGAPVSTIRDSGGFVAQRILACIVNTACEIAQQRIASPDDIDAAVRLGLGYPLGPLALGDRVGAIRIVAVLKGLVDLYGDPRYRPGVWLSRRAALNLPLGLPD</sequence>
<dbReference type="GO" id="GO:0016616">
    <property type="term" value="F:oxidoreductase activity, acting on the CH-OH group of donors, NAD or NADP as acceptor"/>
    <property type="evidence" value="ECO:0007669"/>
    <property type="project" value="InterPro"/>
</dbReference>
<accession>A0A158JR94</accession>
<reference evidence="2" key="1">
    <citation type="submission" date="2016-01" db="EMBL/GenBank/DDBJ databases">
        <authorList>
            <person name="Peeters C."/>
        </authorList>
    </citation>
    <scope>NUCLEOTIDE SEQUENCE [LARGE SCALE GENOMIC DNA]</scope>
    <source>
        <strain evidence="2">LMG 22934</strain>
    </source>
</reference>
<keyword evidence="3" id="KW-1185">Reference proteome</keyword>
<dbReference type="GO" id="GO:0006631">
    <property type="term" value="P:fatty acid metabolic process"/>
    <property type="evidence" value="ECO:0007669"/>
    <property type="project" value="InterPro"/>
</dbReference>
<evidence type="ECO:0000313" key="3">
    <source>
        <dbReference type="Proteomes" id="UP000054977"/>
    </source>
</evidence>
<dbReference type="SUPFAM" id="SSF48179">
    <property type="entry name" value="6-phosphogluconate dehydrogenase C-terminal domain-like"/>
    <property type="match status" value="1"/>
</dbReference>
<feature type="domain" description="3-hydroxyacyl-CoA dehydrogenase C-terminal" evidence="1">
    <location>
        <begin position="110"/>
        <end position="190"/>
    </location>
</feature>
<dbReference type="Proteomes" id="UP000054977">
    <property type="component" value="Unassembled WGS sequence"/>
</dbReference>
<dbReference type="InterPro" id="IPR008927">
    <property type="entry name" value="6-PGluconate_DH-like_C_sf"/>
</dbReference>
<evidence type="ECO:0000259" key="1">
    <source>
        <dbReference type="Pfam" id="PF00725"/>
    </source>
</evidence>
<dbReference type="Gene3D" id="1.10.1040.10">
    <property type="entry name" value="N-(1-d-carboxylethyl)-l-norvaline Dehydrogenase, domain 2"/>
    <property type="match status" value="1"/>
</dbReference>
<organism evidence="2 3">
    <name type="scientific">Caballeronia humi</name>
    <dbReference type="NCBI Taxonomy" id="326474"/>
    <lineage>
        <taxon>Bacteria</taxon>
        <taxon>Pseudomonadati</taxon>
        <taxon>Pseudomonadota</taxon>
        <taxon>Betaproteobacteria</taxon>
        <taxon>Burkholderiales</taxon>
        <taxon>Burkholderiaceae</taxon>
        <taxon>Caballeronia</taxon>
    </lineage>
</organism>
<comment type="caution">
    <text evidence="2">The sequence shown here is derived from an EMBL/GenBank/DDBJ whole genome shotgun (WGS) entry which is preliminary data.</text>
</comment>
<name>A0A158JR94_9BURK</name>
<evidence type="ECO:0000313" key="2">
    <source>
        <dbReference type="EMBL" id="SAL71013.1"/>
    </source>
</evidence>
<dbReference type="STRING" id="326474.AWB65_06952"/>
<gene>
    <name evidence="2" type="ORF">AWB65_06952</name>
</gene>
<dbReference type="Pfam" id="PF00725">
    <property type="entry name" value="3HCDH"/>
    <property type="match status" value="1"/>
</dbReference>
<proteinExistence type="predicted"/>
<dbReference type="PANTHER" id="PTHR48075:SF5">
    <property type="entry name" value="3-HYDROXYBUTYRYL-COA DEHYDROGENASE"/>
    <property type="match status" value="1"/>
</dbReference>